<evidence type="ECO:0000313" key="1">
    <source>
        <dbReference type="EMBL" id="MPN13881.1"/>
    </source>
</evidence>
<organism evidence="1">
    <name type="scientific">bioreactor metagenome</name>
    <dbReference type="NCBI Taxonomy" id="1076179"/>
    <lineage>
        <taxon>unclassified sequences</taxon>
        <taxon>metagenomes</taxon>
        <taxon>ecological metagenomes</taxon>
    </lineage>
</organism>
<protein>
    <submittedName>
        <fullName evidence="1">Uncharacterized protein</fullName>
    </submittedName>
</protein>
<proteinExistence type="predicted"/>
<accession>A0A645FHM1</accession>
<sequence>MSLFGSFAIGFLCRFTICSRFLPICGIMKRIDQGFCAFSRFIQQLRILRILDVRRCASGINNHRSLVLRRVLILIVSLVRFFFRLLCRPNDHLIDFSQHLCCQPFAEMHHQGWVKRSAECISRQSTEKLQIRSLLNLKNGFFVRVTIFRLNNARPQCKP</sequence>
<name>A0A645FHM1_9ZZZZ</name>
<reference evidence="1" key="1">
    <citation type="submission" date="2019-08" db="EMBL/GenBank/DDBJ databases">
        <authorList>
            <person name="Kucharzyk K."/>
            <person name="Murdoch R.W."/>
            <person name="Higgins S."/>
            <person name="Loffler F."/>
        </authorList>
    </citation>
    <scope>NUCLEOTIDE SEQUENCE</scope>
</reference>
<dbReference type="AlphaFoldDB" id="A0A645FHM1"/>
<gene>
    <name evidence="1" type="ORF">SDC9_161207</name>
</gene>
<dbReference type="EMBL" id="VSSQ01060435">
    <property type="protein sequence ID" value="MPN13881.1"/>
    <property type="molecule type" value="Genomic_DNA"/>
</dbReference>
<comment type="caution">
    <text evidence="1">The sequence shown here is derived from an EMBL/GenBank/DDBJ whole genome shotgun (WGS) entry which is preliminary data.</text>
</comment>